<evidence type="ECO:0000313" key="2">
    <source>
        <dbReference type="Proteomes" id="UP000230069"/>
    </source>
</evidence>
<accession>A0A2G5DK92</accession>
<evidence type="ECO:0000313" key="1">
    <source>
        <dbReference type="EMBL" id="PIA43913.1"/>
    </source>
</evidence>
<dbReference type="InParanoid" id="A0A2G5DK92"/>
<proteinExistence type="predicted"/>
<name>A0A2G5DK92_AQUCA</name>
<reference evidence="1 2" key="1">
    <citation type="submission" date="2017-09" db="EMBL/GenBank/DDBJ databases">
        <title>WGS assembly of Aquilegia coerulea Goldsmith.</title>
        <authorList>
            <person name="Hodges S."/>
            <person name="Kramer E."/>
            <person name="Nordborg M."/>
            <person name="Tomkins J."/>
            <person name="Borevitz J."/>
            <person name="Derieg N."/>
            <person name="Yan J."/>
            <person name="Mihaltcheva S."/>
            <person name="Hayes R.D."/>
            <person name="Rokhsar D."/>
        </authorList>
    </citation>
    <scope>NUCLEOTIDE SEQUENCE [LARGE SCALE GENOMIC DNA]</scope>
    <source>
        <strain evidence="2">cv. Goldsmith</strain>
    </source>
</reference>
<gene>
    <name evidence="1" type="ORF">AQUCO_01800159v1</name>
</gene>
<dbReference type="AlphaFoldDB" id="A0A2G5DK92"/>
<protein>
    <submittedName>
        <fullName evidence="1">Uncharacterized protein</fullName>
    </submittedName>
</protein>
<organism evidence="1 2">
    <name type="scientific">Aquilegia coerulea</name>
    <name type="common">Rocky mountain columbine</name>
    <dbReference type="NCBI Taxonomy" id="218851"/>
    <lineage>
        <taxon>Eukaryota</taxon>
        <taxon>Viridiplantae</taxon>
        <taxon>Streptophyta</taxon>
        <taxon>Embryophyta</taxon>
        <taxon>Tracheophyta</taxon>
        <taxon>Spermatophyta</taxon>
        <taxon>Magnoliopsida</taxon>
        <taxon>Ranunculales</taxon>
        <taxon>Ranunculaceae</taxon>
        <taxon>Thalictroideae</taxon>
        <taxon>Aquilegia</taxon>
    </lineage>
</organism>
<keyword evidence="2" id="KW-1185">Reference proteome</keyword>
<dbReference type="EMBL" id="KZ305035">
    <property type="protein sequence ID" value="PIA43913.1"/>
    <property type="molecule type" value="Genomic_DNA"/>
</dbReference>
<sequence>MARRHPSSHFLTCPCYQKVLTAFFCFSPHSPPLPMSNHSLPLNSFIPHSMRLHSADLTVLHLPECCKHSCYCPHLLALLSFSWNLPYLSPSTESSYPCPLPCFLIIPTSFI</sequence>
<dbReference type="Proteomes" id="UP000230069">
    <property type="component" value="Unassembled WGS sequence"/>
</dbReference>